<evidence type="ECO:0000313" key="2">
    <source>
        <dbReference type="EMBL" id="KAJ8305316.1"/>
    </source>
</evidence>
<gene>
    <name evidence="2" type="ORF">KUTeg_015861</name>
</gene>
<name>A0ABQ9EJ87_TEGGR</name>
<keyword evidence="1" id="KW-0472">Membrane</keyword>
<evidence type="ECO:0000256" key="1">
    <source>
        <dbReference type="SAM" id="Phobius"/>
    </source>
</evidence>
<proteinExistence type="predicted"/>
<keyword evidence="3" id="KW-1185">Reference proteome</keyword>
<keyword evidence="1" id="KW-1133">Transmembrane helix</keyword>
<comment type="caution">
    <text evidence="2">The sequence shown here is derived from an EMBL/GenBank/DDBJ whole genome shotgun (WGS) entry which is preliminary data.</text>
</comment>
<sequence>MDILNTLKGSNTLLAYIVSVLVTVSCNYSAQTIDLSTLSTCETTAILSYKLSAPEDLSSCELEFWITGMFSTNNVALTSSNRTITLKGLNENTEYQARITCLMTHSNIVHFSTKKCSTFGPTTTLDDEESVVLYKEKQIISSSTLDIVLGLVFAIAALIILAVALYYYYRRCQRQQRLQRFFSTPHTDPFENLQDYIEGES</sequence>
<evidence type="ECO:0000313" key="3">
    <source>
        <dbReference type="Proteomes" id="UP001217089"/>
    </source>
</evidence>
<keyword evidence="1" id="KW-0812">Transmembrane</keyword>
<feature type="transmembrane region" description="Helical" evidence="1">
    <location>
        <begin position="147"/>
        <end position="169"/>
    </location>
</feature>
<dbReference type="SUPFAM" id="SSF49265">
    <property type="entry name" value="Fibronectin type III"/>
    <property type="match status" value="1"/>
</dbReference>
<reference evidence="2 3" key="1">
    <citation type="submission" date="2022-12" db="EMBL/GenBank/DDBJ databases">
        <title>Chromosome-level genome of Tegillarca granosa.</title>
        <authorList>
            <person name="Kim J."/>
        </authorList>
    </citation>
    <scope>NUCLEOTIDE SEQUENCE [LARGE SCALE GENOMIC DNA]</scope>
    <source>
        <strain evidence="2">Teg-2019</strain>
        <tissue evidence="2">Adductor muscle</tissue>
    </source>
</reference>
<organism evidence="2 3">
    <name type="scientific">Tegillarca granosa</name>
    <name type="common">Malaysian cockle</name>
    <name type="synonym">Anadara granosa</name>
    <dbReference type="NCBI Taxonomy" id="220873"/>
    <lineage>
        <taxon>Eukaryota</taxon>
        <taxon>Metazoa</taxon>
        <taxon>Spiralia</taxon>
        <taxon>Lophotrochozoa</taxon>
        <taxon>Mollusca</taxon>
        <taxon>Bivalvia</taxon>
        <taxon>Autobranchia</taxon>
        <taxon>Pteriomorphia</taxon>
        <taxon>Arcoida</taxon>
        <taxon>Arcoidea</taxon>
        <taxon>Arcidae</taxon>
        <taxon>Tegillarca</taxon>
    </lineage>
</organism>
<protein>
    <submittedName>
        <fullName evidence="2">Uncharacterized protein</fullName>
    </submittedName>
</protein>
<dbReference type="EMBL" id="JARBDR010000813">
    <property type="protein sequence ID" value="KAJ8305316.1"/>
    <property type="molecule type" value="Genomic_DNA"/>
</dbReference>
<accession>A0ABQ9EJ87</accession>
<dbReference type="InterPro" id="IPR036116">
    <property type="entry name" value="FN3_sf"/>
</dbReference>
<dbReference type="Proteomes" id="UP001217089">
    <property type="component" value="Unassembled WGS sequence"/>
</dbReference>